<evidence type="ECO:0000313" key="2">
    <source>
        <dbReference type="EMBL" id="VIO51719.1"/>
    </source>
</evidence>
<feature type="region of interest" description="Disordered" evidence="1">
    <location>
        <begin position="232"/>
        <end position="263"/>
    </location>
</feature>
<protein>
    <submittedName>
        <fullName evidence="2">Uncharacterized protein</fullName>
    </submittedName>
</protein>
<reference evidence="2" key="1">
    <citation type="submission" date="2019-04" db="EMBL/GenBank/DDBJ databases">
        <authorList>
            <person name="Melise S."/>
            <person name="Noan J."/>
            <person name="Okalmin O."/>
        </authorList>
    </citation>
    <scope>NUCLEOTIDE SEQUENCE</scope>
    <source>
        <strain evidence="2">FN9</strain>
    </source>
</reference>
<evidence type="ECO:0000256" key="1">
    <source>
        <dbReference type="SAM" id="MobiDB-lite"/>
    </source>
</evidence>
<proteinExistence type="predicted"/>
<name>A0A4E9DQD1_GIBZA</name>
<dbReference type="EMBL" id="CAAKMV010000009">
    <property type="protein sequence ID" value="VIO51719.1"/>
    <property type="molecule type" value="Genomic_DNA"/>
</dbReference>
<organism evidence="2">
    <name type="scientific">Gibberella zeae</name>
    <name type="common">Wheat head blight fungus</name>
    <name type="synonym">Fusarium graminearum</name>
    <dbReference type="NCBI Taxonomy" id="5518"/>
    <lineage>
        <taxon>Eukaryota</taxon>
        <taxon>Fungi</taxon>
        <taxon>Dikarya</taxon>
        <taxon>Ascomycota</taxon>
        <taxon>Pezizomycotina</taxon>
        <taxon>Sordariomycetes</taxon>
        <taxon>Hypocreomycetidae</taxon>
        <taxon>Hypocreales</taxon>
        <taxon>Nectriaceae</taxon>
        <taxon>Fusarium</taxon>
    </lineage>
</organism>
<feature type="compositionally biased region" description="Basic and acidic residues" evidence="1">
    <location>
        <begin position="252"/>
        <end position="263"/>
    </location>
</feature>
<gene>
    <name evidence="2" type="ORF">FUG_LOCUS452</name>
</gene>
<sequence>MSRMTTPISTTAVVSWQYPDSEKFLAEPDPKNKTLTFKTWLKERSYFFEIWVPLYLKQRPKKIPSTYSSLILNIPFSTVETFSLHVLSTTDEDKHIPEPVAKKLKSPVLRLDIKLRDNISTIIPSDTDGTPLQGHTHSGAVLDNVRDILQAKFISVFIKHDPSHEAQLHAIGKSINDGHYRSTGTIRQDLQSLYRGEGGIFFCFPAQSKEALGSEPGHLPAYNEVASPIWDESMQPRKRPRVDGDITPLSDEGLRSLQERFAS</sequence>
<dbReference type="AlphaFoldDB" id="A0A4E9DQD1"/>
<accession>A0A4E9DQD1</accession>